<comment type="catalytic activity">
    <reaction evidence="2">
        <text>4-(gamma-L-glutamylamino)butanoate + H2O = 4-aminobutanoate + L-glutamate</text>
        <dbReference type="Rhea" id="RHEA:19737"/>
        <dbReference type="ChEBI" id="CHEBI:15377"/>
        <dbReference type="ChEBI" id="CHEBI:29985"/>
        <dbReference type="ChEBI" id="CHEBI:58800"/>
        <dbReference type="ChEBI" id="CHEBI:59888"/>
        <dbReference type="EC" id="3.5.1.94"/>
    </reaction>
</comment>
<keyword evidence="6" id="KW-0378">Hydrolase</keyword>
<dbReference type="InterPro" id="IPR011697">
    <property type="entry name" value="Peptidase_C26"/>
</dbReference>
<evidence type="ECO:0000256" key="2">
    <source>
        <dbReference type="ARBA" id="ARBA00052718"/>
    </source>
</evidence>
<accession>A0A5C7VZQ9</accession>
<comment type="caution">
    <text evidence="6">The sequence shown here is derived from an EMBL/GenBank/DDBJ whole genome shotgun (WGS) entry which is preliminary data.</text>
</comment>
<dbReference type="SUPFAM" id="SSF52317">
    <property type="entry name" value="Class I glutamine amidotransferase-like"/>
    <property type="match status" value="1"/>
</dbReference>
<evidence type="ECO:0000256" key="1">
    <source>
        <dbReference type="ARBA" id="ARBA00011083"/>
    </source>
</evidence>
<dbReference type="EC" id="3.5.1.94" evidence="5"/>
<dbReference type="Proteomes" id="UP000321110">
    <property type="component" value="Unassembled WGS sequence"/>
</dbReference>
<protein>
    <recommendedName>
        <fullName evidence="5">gamma-glutamyl-gamma-aminobutyrate hydrolase</fullName>
        <ecNumber evidence="5">3.5.1.94</ecNumber>
    </recommendedName>
</protein>
<dbReference type="Pfam" id="PF07722">
    <property type="entry name" value="Peptidase_C26"/>
    <property type="match status" value="1"/>
</dbReference>
<evidence type="ECO:0000313" key="7">
    <source>
        <dbReference type="Proteomes" id="UP000321110"/>
    </source>
</evidence>
<dbReference type="GO" id="GO:0005829">
    <property type="term" value="C:cytosol"/>
    <property type="evidence" value="ECO:0007669"/>
    <property type="project" value="TreeGrafter"/>
</dbReference>
<gene>
    <name evidence="6" type="ORF">E6Q69_13880</name>
</gene>
<evidence type="ECO:0000256" key="3">
    <source>
        <dbReference type="ARBA" id="ARBA00055068"/>
    </source>
</evidence>
<evidence type="ECO:0000313" key="6">
    <source>
        <dbReference type="EMBL" id="TXI30123.1"/>
    </source>
</evidence>
<dbReference type="FunFam" id="3.40.50.880:FF:000030">
    <property type="entry name" value="Gamma-glutamyl-gamma-aminobutyrate hydrolase PuuD"/>
    <property type="match status" value="1"/>
</dbReference>
<dbReference type="AlphaFoldDB" id="A0A5C7VZQ9"/>
<organism evidence="6 7">
    <name type="scientific">Aquipseudomonas alcaligenes</name>
    <name type="common">Pseudomonas alcaligenes</name>
    <dbReference type="NCBI Taxonomy" id="43263"/>
    <lineage>
        <taxon>Bacteria</taxon>
        <taxon>Pseudomonadati</taxon>
        <taxon>Pseudomonadota</taxon>
        <taxon>Gammaproteobacteria</taxon>
        <taxon>Pseudomonadales</taxon>
        <taxon>Pseudomonadaceae</taxon>
        <taxon>Aquipseudomonas</taxon>
    </lineage>
</organism>
<reference evidence="6 7" key="1">
    <citation type="submission" date="2018-09" db="EMBL/GenBank/DDBJ databases">
        <title>Metagenome Assembled Genomes from an Advanced Water Purification Facility.</title>
        <authorList>
            <person name="Stamps B.W."/>
            <person name="Spear J.R."/>
        </authorList>
    </citation>
    <scope>NUCLEOTIDE SEQUENCE [LARGE SCALE GENOMIC DNA]</scope>
    <source>
        <strain evidence="6">Bin_52_1</strain>
    </source>
</reference>
<dbReference type="PANTHER" id="PTHR43235">
    <property type="entry name" value="GLUTAMINE AMIDOTRANSFERASE PB2B2.05-RELATED"/>
    <property type="match status" value="1"/>
</dbReference>
<dbReference type="PROSITE" id="PS51273">
    <property type="entry name" value="GATASE_TYPE_1"/>
    <property type="match status" value="1"/>
</dbReference>
<proteinExistence type="inferred from homology"/>
<dbReference type="EMBL" id="SSFO01000234">
    <property type="protein sequence ID" value="TXI30123.1"/>
    <property type="molecule type" value="Genomic_DNA"/>
</dbReference>
<comment type="function">
    <text evidence="3">Involved in the breakdown of putrescine via hydrolysis of the gamma-glutamyl linkage of gamma-glutamyl-gamma-aminobutyrate.</text>
</comment>
<evidence type="ECO:0000256" key="4">
    <source>
        <dbReference type="ARBA" id="ARBA00060634"/>
    </source>
</evidence>
<dbReference type="GO" id="GO:0033969">
    <property type="term" value="F:gamma-glutamyl-gamma-aminobutyrate hydrolase activity"/>
    <property type="evidence" value="ECO:0007669"/>
    <property type="project" value="UniProtKB-EC"/>
</dbReference>
<evidence type="ECO:0000256" key="5">
    <source>
        <dbReference type="ARBA" id="ARBA00066788"/>
    </source>
</evidence>
<dbReference type="InterPro" id="IPR044668">
    <property type="entry name" value="PuuD-like"/>
</dbReference>
<comment type="similarity">
    <text evidence="1">Belongs to the peptidase C26 family.</text>
</comment>
<sequence>MSKPMIGLPLCRWQLTDRDIGWFHLVGEKYIQSVTGFGAFPLMIPAFADDLDMDTVLDSVSGVMFGGSLSNVHPSFYGDDHPGLGLADKPRDATVLRLMRACIERGIPFLGICRGVQELNVLYGGTLHREVHEVEGRLDHRERKGVPDDVAYGPMHKVALTEGGVLHQLLGEREISVNSLHGQGIDRLGEGLQVEAVCEDGQIEAVSVKGAKAFAVGVQWHPEYRYWEKADYNALIGAFHEAAREYQAKKSERKKEAVAMA</sequence>
<dbReference type="PANTHER" id="PTHR43235:SF1">
    <property type="entry name" value="GLUTAMINE AMIDOTRANSFERASE PB2B2.05-RELATED"/>
    <property type="match status" value="1"/>
</dbReference>
<comment type="pathway">
    <text evidence="4">Amine and polyamine degradation; putrescine degradation; 4-aminobutanoate from putrescine: step 4/4.</text>
</comment>
<dbReference type="InterPro" id="IPR029062">
    <property type="entry name" value="Class_I_gatase-like"/>
</dbReference>
<dbReference type="GO" id="GO:0006598">
    <property type="term" value="P:polyamine catabolic process"/>
    <property type="evidence" value="ECO:0007669"/>
    <property type="project" value="TreeGrafter"/>
</dbReference>
<dbReference type="Gene3D" id="3.40.50.880">
    <property type="match status" value="1"/>
</dbReference>
<name>A0A5C7VZQ9_AQUAC</name>
<dbReference type="CDD" id="cd01745">
    <property type="entry name" value="GATase1_2"/>
    <property type="match status" value="1"/>
</dbReference>